<evidence type="ECO:0000313" key="3">
    <source>
        <dbReference type="Proteomes" id="UP001063166"/>
    </source>
</evidence>
<dbReference type="Proteomes" id="UP001063166">
    <property type="component" value="Unassembled WGS sequence"/>
</dbReference>
<keyword evidence="3" id="KW-1185">Reference proteome</keyword>
<accession>A0A9P3PJ75</accession>
<keyword evidence="1" id="KW-1133">Transmembrane helix</keyword>
<name>A0A9P3PJ75_LYOSH</name>
<dbReference type="OrthoDB" id="2561686at2759"/>
<protein>
    <submittedName>
        <fullName evidence="2">Uncharacterized protein</fullName>
    </submittedName>
</protein>
<gene>
    <name evidence="2" type="ORF">LshimejAT787_0306790</name>
</gene>
<evidence type="ECO:0000313" key="2">
    <source>
        <dbReference type="EMBL" id="GLB36391.1"/>
    </source>
</evidence>
<feature type="transmembrane region" description="Helical" evidence="1">
    <location>
        <begin position="60"/>
        <end position="83"/>
    </location>
</feature>
<comment type="caution">
    <text evidence="2">The sequence shown here is derived from an EMBL/GenBank/DDBJ whole genome shotgun (WGS) entry which is preliminary data.</text>
</comment>
<keyword evidence="1" id="KW-0812">Transmembrane</keyword>
<reference evidence="2" key="1">
    <citation type="submission" date="2022-07" db="EMBL/GenBank/DDBJ databases">
        <title>The genome of Lyophyllum shimeji provides insight into the initial evolution of ectomycorrhizal fungal genome.</title>
        <authorList>
            <person name="Kobayashi Y."/>
            <person name="Shibata T."/>
            <person name="Hirakawa H."/>
            <person name="Shigenobu S."/>
            <person name="Nishiyama T."/>
            <person name="Yamada A."/>
            <person name="Hasebe M."/>
            <person name="Kawaguchi M."/>
        </authorList>
    </citation>
    <scope>NUCLEOTIDE SEQUENCE</scope>
    <source>
        <strain evidence="2">AT787</strain>
    </source>
</reference>
<dbReference type="AlphaFoldDB" id="A0A9P3PJ75"/>
<keyword evidence="1" id="KW-0472">Membrane</keyword>
<dbReference type="EMBL" id="BRPK01000003">
    <property type="protein sequence ID" value="GLB36391.1"/>
    <property type="molecule type" value="Genomic_DNA"/>
</dbReference>
<evidence type="ECO:0000256" key="1">
    <source>
        <dbReference type="SAM" id="Phobius"/>
    </source>
</evidence>
<proteinExistence type="predicted"/>
<organism evidence="2 3">
    <name type="scientific">Lyophyllum shimeji</name>
    <name type="common">Hon-shimeji</name>
    <name type="synonym">Tricholoma shimeji</name>
    <dbReference type="NCBI Taxonomy" id="47721"/>
    <lineage>
        <taxon>Eukaryota</taxon>
        <taxon>Fungi</taxon>
        <taxon>Dikarya</taxon>
        <taxon>Basidiomycota</taxon>
        <taxon>Agaricomycotina</taxon>
        <taxon>Agaricomycetes</taxon>
        <taxon>Agaricomycetidae</taxon>
        <taxon>Agaricales</taxon>
        <taxon>Tricholomatineae</taxon>
        <taxon>Lyophyllaceae</taxon>
        <taxon>Lyophyllum</taxon>
    </lineage>
</organism>
<sequence>MSLSSSFSKFVKDIPALAASLVQSVLAVFQAFFALGADIITSIYRLGQHFVAMTYDLFQGLRANTLAANIVAIGVLGVGYYIYTQTQAQRRLRAGAGEKR</sequence>